<name>A0A1N6W892_9GAMM</name>
<feature type="chain" id="PRO_5012817214" description="DUF3060 domain-containing protein" evidence="1">
    <location>
        <begin position="26"/>
        <end position="203"/>
    </location>
</feature>
<reference evidence="3" key="1">
    <citation type="submission" date="2017-01" db="EMBL/GenBank/DDBJ databases">
        <authorList>
            <person name="Varghese N."/>
            <person name="Submissions S."/>
        </authorList>
    </citation>
    <scope>NUCLEOTIDE SEQUENCE [LARGE SCALE GENOMIC DNA]</scope>
    <source>
        <strain evidence="3">UM1</strain>
    </source>
</reference>
<dbReference type="RefSeq" id="WP_076587733.1">
    <property type="nucleotide sequence ID" value="NZ_FTLW01000004.1"/>
</dbReference>
<dbReference type="PROSITE" id="PS51257">
    <property type="entry name" value="PROKAR_LIPOPROTEIN"/>
    <property type="match status" value="1"/>
</dbReference>
<evidence type="ECO:0008006" key="4">
    <source>
        <dbReference type="Google" id="ProtNLM"/>
    </source>
</evidence>
<protein>
    <recommendedName>
        <fullName evidence="4">DUF3060 domain-containing protein</fullName>
    </recommendedName>
</protein>
<sequence length="203" mass="21255">MIRSLSPSLFAIAMLSLTACQQAEAPLAATTPQASAAPNANPTPAEPALAAATEAATTASADDGKPVLRVNSRSGNIDCNNKHVEVLENNAQLTFKGQCLDLFFIGDNVTATIADARLVQVVGNHAKLTIAGDINELRQLGDGGQHTLAKVDGLLYVQGNQNQVDLVTAKELHVIGRDNNVHWSAATPEINDLGSSNVLKAKQ</sequence>
<dbReference type="EMBL" id="FTLW01000004">
    <property type="protein sequence ID" value="SIQ86304.1"/>
    <property type="molecule type" value="Genomic_DNA"/>
</dbReference>
<dbReference type="Pfam" id="PF11259">
    <property type="entry name" value="DUF3060"/>
    <property type="match status" value="1"/>
</dbReference>
<evidence type="ECO:0000313" key="2">
    <source>
        <dbReference type="EMBL" id="SIQ86304.1"/>
    </source>
</evidence>
<accession>A0A1N6W892</accession>
<dbReference type="InterPro" id="IPR021417">
    <property type="entry name" value="DUF3060"/>
</dbReference>
<evidence type="ECO:0000313" key="3">
    <source>
        <dbReference type="Proteomes" id="UP000241788"/>
    </source>
</evidence>
<organism evidence="2 3">
    <name type="scientific">Solilutibacter tolerans</name>
    <dbReference type="NCBI Taxonomy" id="1604334"/>
    <lineage>
        <taxon>Bacteria</taxon>
        <taxon>Pseudomonadati</taxon>
        <taxon>Pseudomonadota</taxon>
        <taxon>Gammaproteobacteria</taxon>
        <taxon>Lysobacterales</taxon>
        <taxon>Lysobacteraceae</taxon>
        <taxon>Solilutibacter</taxon>
    </lineage>
</organism>
<keyword evidence="3" id="KW-1185">Reference proteome</keyword>
<feature type="signal peptide" evidence="1">
    <location>
        <begin position="1"/>
        <end position="25"/>
    </location>
</feature>
<dbReference type="OrthoDB" id="886965at2"/>
<evidence type="ECO:0000256" key="1">
    <source>
        <dbReference type="SAM" id="SignalP"/>
    </source>
</evidence>
<proteinExistence type="predicted"/>
<dbReference type="AlphaFoldDB" id="A0A1N6W892"/>
<keyword evidence="1" id="KW-0732">Signal</keyword>
<gene>
    <name evidence="2" type="ORF">SAMN05421546_1990</name>
</gene>
<dbReference type="Proteomes" id="UP000241788">
    <property type="component" value="Unassembled WGS sequence"/>
</dbReference>
<dbReference type="STRING" id="1604334.SAMN05421546_1990"/>